<keyword evidence="7" id="KW-1185">Reference proteome</keyword>
<dbReference type="PROSITE" id="PS50109">
    <property type="entry name" value="HIS_KIN"/>
    <property type="match status" value="1"/>
</dbReference>
<name>A0ABX1W2U8_9SPHI</name>
<keyword evidence="4" id="KW-0418">Kinase</keyword>
<keyword evidence="3" id="KW-0808">Transferase</keyword>
<feature type="domain" description="Histidine kinase" evidence="5">
    <location>
        <begin position="17"/>
        <end position="133"/>
    </location>
</feature>
<evidence type="ECO:0000313" key="7">
    <source>
        <dbReference type="Proteomes" id="UP000566071"/>
    </source>
</evidence>
<dbReference type="PANTHER" id="PTHR43047">
    <property type="entry name" value="TWO-COMPONENT HISTIDINE PROTEIN KINASE"/>
    <property type="match status" value="1"/>
</dbReference>
<dbReference type="EC" id="2.7.13.3" evidence="2"/>
<dbReference type="Pfam" id="PF00512">
    <property type="entry name" value="HisKA"/>
    <property type="match status" value="1"/>
</dbReference>
<dbReference type="Proteomes" id="UP000566071">
    <property type="component" value="Unassembled WGS sequence"/>
</dbReference>
<sequence>KNIAEQAAIVKQEFLSTMSHEIRTPLNAIITIAGLLGDKVDLEEQELVTALRFASNSLLLLINDILDFTKLEAGKTNLEMRPTNFKQLLNNIKKTYDSLAREKGIQLTLTLDDAIAESYEMDENKIAQILGNR</sequence>
<evidence type="ECO:0000256" key="4">
    <source>
        <dbReference type="ARBA" id="ARBA00022777"/>
    </source>
</evidence>
<dbReference type="InterPro" id="IPR036890">
    <property type="entry name" value="HATPase_C_sf"/>
</dbReference>
<organism evidence="6 7">
    <name type="scientific">Mucilaginibacter humi</name>
    <dbReference type="NCBI Taxonomy" id="2732510"/>
    <lineage>
        <taxon>Bacteria</taxon>
        <taxon>Pseudomonadati</taxon>
        <taxon>Bacteroidota</taxon>
        <taxon>Sphingobacteriia</taxon>
        <taxon>Sphingobacteriales</taxon>
        <taxon>Sphingobacteriaceae</taxon>
        <taxon>Mucilaginibacter</taxon>
    </lineage>
</organism>
<dbReference type="SUPFAM" id="SSF55874">
    <property type="entry name" value="ATPase domain of HSP90 chaperone/DNA topoisomerase II/histidine kinase"/>
    <property type="match status" value="1"/>
</dbReference>
<dbReference type="EMBL" id="JABFCR010000007">
    <property type="protein sequence ID" value="NNU33290.1"/>
    <property type="molecule type" value="Genomic_DNA"/>
</dbReference>
<proteinExistence type="predicted"/>
<accession>A0ABX1W2U8</accession>
<dbReference type="InterPro" id="IPR036097">
    <property type="entry name" value="HisK_dim/P_sf"/>
</dbReference>
<evidence type="ECO:0000256" key="1">
    <source>
        <dbReference type="ARBA" id="ARBA00000085"/>
    </source>
</evidence>
<dbReference type="CDD" id="cd00082">
    <property type="entry name" value="HisKA"/>
    <property type="match status" value="1"/>
</dbReference>
<dbReference type="InterPro" id="IPR005467">
    <property type="entry name" value="His_kinase_dom"/>
</dbReference>
<evidence type="ECO:0000256" key="3">
    <source>
        <dbReference type="ARBA" id="ARBA00022679"/>
    </source>
</evidence>
<dbReference type="SMART" id="SM00388">
    <property type="entry name" value="HisKA"/>
    <property type="match status" value="1"/>
</dbReference>
<feature type="non-terminal residue" evidence="6">
    <location>
        <position position="1"/>
    </location>
</feature>
<dbReference type="Gene3D" id="3.30.565.10">
    <property type="entry name" value="Histidine kinase-like ATPase, C-terminal domain"/>
    <property type="match status" value="1"/>
</dbReference>
<protein>
    <recommendedName>
        <fullName evidence="2">histidine kinase</fullName>
        <ecNumber evidence="2">2.7.13.3</ecNumber>
    </recommendedName>
</protein>
<dbReference type="InterPro" id="IPR003661">
    <property type="entry name" value="HisK_dim/P_dom"/>
</dbReference>
<evidence type="ECO:0000313" key="6">
    <source>
        <dbReference type="EMBL" id="NNU33290.1"/>
    </source>
</evidence>
<dbReference type="SUPFAM" id="SSF47384">
    <property type="entry name" value="Homodimeric domain of signal transducing histidine kinase"/>
    <property type="match status" value="1"/>
</dbReference>
<evidence type="ECO:0000259" key="5">
    <source>
        <dbReference type="PROSITE" id="PS50109"/>
    </source>
</evidence>
<comment type="caution">
    <text evidence="6">The sequence shown here is derived from an EMBL/GenBank/DDBJ whole genome shotgun (WGS) entry which is preliminary data.</text>
</comment>
<reference evidence="6 7" key="1">
    <citation type="submission" date="2020-05" db="EMBL/GenBank/DDBJ databases">
        <authorList>
            <person name="Khan S.A."/>
            <person name="Jeon C.O."/>
            <person name="Chun B.H."/>
        </authorList>
    </citation>
    <scope>NUCLEOTIDE SEQUENCE [LARGE SCALE GENOMIC DNA]</scope>
    <source>
        <strain evidence="6 7">S1162</strain>
    </source>
</reference>
<evidence type="ECO:0000256" key="2">
    <source>
        <dbReference type="ARBA" id="ARBA00012438"/>
    </source>
</evidence>
<gene>
    <name evidence="6" type="ORF">HK413_02280</name>
</gene>
<dbReference type="RefSeq" id="WP_317169208.1">
    <property type="nucleotide sequence ID" value="NZ_JABFCR010000007.1"/>
</dbReference>
<dbReference type="Gene3D" id="1.10.287.130">
    <property type="match status" value="1"/>
</dbReference>
<comment type="catalytic activity">
    <reaction evidence="1">
        <text>ATP + protein L-histidine = ADP + protein N-phospho-L-histidine.</text>
        <dbReference type="EC" id="2.7.13.3"/>
    </reaction>
</comment>
<dbReference type="PANTHER" id="PTHR43047:SF68">
    <property type="entry name" value="HISTIDINE KINASE 5"/>
    <property type="match status" value="1"/>
</dbReference>